<feature type="compositionally biased region" description="Polar residues" evidence="1">
    <location>
        <begin position="34"/>
        <end position="44"/>
    </location>
</feature>
<dbReference type="AlphaFoldDB" id="E2AMJ2"/>
<evidence type="ECO:0000313" key="2">
    <source>
        <dbReference type="EMBL" id="EFN65343.1"/>
    </source>
</evidence>
<reference evidence="2 3" key="1">
    <citation type="journal article" date="2010" name="Science">
        <title>Genomic comparison of the ants Camponotus floridanus and Harpegnathos saltator.</title>
        <authorList>
            <person name="Bonasio R."/>
            <person name="Zhang G."/>
            <person name="Ye C."/>
            <person name="Mutti N.S."/>
            <person name="Fang X."/>
            <person name="Qin N."/>
            <person name="Donahue G."/>
            <person name="Yang P."/>
            <person name="Li Q."/>
            <person name="Li C."/>
            <person name="Zhang P."/>
            <person name="Huang Z."/>
            <person name="Berger S.L."/>
            <person name="Reinberg D."/>
            <person name="Wang J."/>
            <person name="Liebig J."/>
        </authorList>
    </citation>
    <scope>NUCLEOTIDE SEQUENCE [LARGE SCALE GENOMIC DNA]</scope>
    <source>
        <strain evidence="3">C129</strain>
    </source>
</reference>
<feature type="region of interest" description="Disordered" evidence="1">
    <location>
        <begin position="1"/>
        <end position="45"/>
    </location>
</feature>
<dbReference type="EMBL" id="GL440822">
    <property type="protein sequence ID" value="EFN65343.1"/>
    <property type="molecule type" value="Genomic_DNA"/>
</dbReference>
<proteinExistence type="predicted"/>
<sequence>MDKKISHVTQHREDGEGRHRLRRAQVPTRKRQSESLNDVSSNGSFHDEGAHLPALLSNFDNFISREKTPRYGSRSRKSPVNPIVADELGRLRRPNLEEQYLKLTLYGQSAVKFKAQFCLQHHTYKFENLDISDIKAVLRQYCDAAAITLRGFPADWIDVSEISRRVRCTAHLYAYCRDYYRS</sequence>
<gene>
    <name evidence="2" type="ORF">EAG_01677</name>
</gene>
<dbReference type="InParanoid" id="E2AMJ2"/>
<name>E2AMJ2_CAMFO</name>
<organism evidence="3">
    <name type="scientific">Camponotus floridanus</name>
    <name type="common">Florida carpenter ant</name>
    <dbReference type="NCBI Taxonomy" id="104421"/>
    <lineage>
        <taxon>Eukaryota</taxon>
        <taxon>Metazoa</taxon>
        <taxon>Ecdysozoa</taxon>
        <taxon>Arthropoda</taxon>
        <taxon>Hexapoda</taxon>
        <taxon>Insecta</taxon>
        <taxon>Pterygota</taxon>
        <taxon>Neoptera</taxon>
        <taxon>Endopterygota</taxon>
        <taxon>Hymenoptera</taxon>
        <taxon>Apocrita</taxon>
        <taxon>Aculeata</taxon>
        <taxon>Formicoidea</taxon>
        <taxon>Formicidae</taxon>
        <taxon>Formicinae</taxon>
        <taxon>Camponotus</taxon>
    </lineage>
</organism>
<protein>
    <submittedName>
        <fullName evidence="2">Uncharacterized protein</fullName>
    </submittedName>
</protein>
<dbReference type="Proteomes" id="UP000000311">
    <property type="component" value="Unassembled WGS sequence"/>
</dbReference>
<accession>E2AMJ2</accession>
<keyword evidence="3" id="KW-1185">Reference proteome</keyword>
<evidence type="ECO:0000256" key="1">
    <source>
        <dbReference type="SAM" id="MobiDB-lite"/>
    </source>
</evidence>
<evidence type="ECO:0000313" key="3">
    <source>
        <dbReference type="Proteomes" id="UP000000311"/>
    </source>
</evidence>
<feature type="compositionally biased region" description="Basic and acidic residues" evidence="1">
    <location>
        <begin position="1"/>
        <end position="18"/>
    </location>
</feature>